<gene>
    <name evidence="17" type="ORF">BCR41DRAFT_361755</name>
</gene>
<evidence type="ECO:0000259" key="16">
    <source>
        <dbReference type="Pfam" id="PF19292"/>
    </source>
</evidence>
<dbReference type="PROSITE" id="PS52031">
    <property type="entry name" value="GG_LECTIN"/>
    <property type="match status" value="1"/>
</dbReference>
<dbReference type="GO" id="GO:0005977">
    <property type="term" value="P:glycogen metabolic process"/>
    <property type="evidence" value="ECO:0007669"/>
    <property type="project" value="UniProtKB-UniPathway"/>
</dbReference>
<dbReference type="GeneID" id="33567444"/>
<dbReference type="Proteomes" id="UP000193648">
    <property type="component" value="Unassembled WGS sequence"/>
</dbReference>
<dbReference type="PANTHER" id="PTHR10749:SF8">
    <property type="entry name" value="PHOSPHORYLASE B KINASE REGULATORY SUBUNIT BETA"/>
    <property type="match status" value="1"/>
</dbReference>
<dbReference type="PANTHER" id="PTHR10749">
    <property type="entry name" value="PHOSPHORYLASE B KINASE REGULATORY SUBUNIT"/>
    <property type="match status" value="1"/>
</dbReference>
<comment type="pathway">
    <text evidence="3">Glycan biosynthesis; glycogen metabolism.</text>
</comment>
<dbReference type="InterPro" id="IPR045583">
    <property type="entry name" value="KPBA/B_C"/>
</dbReference>
<dbReference type="UniPathway" id="UPA00163"/>
<dbReference type="SUPFAM" id="SSF48208">
    <property type="entry name" value="Six-hairpin glycosidases"/>
    <property type="match status" value="1"/>
</dbReference>
<feature type="region of interest" description="Disordered" evidence="13">
    <location>
        <begin position="776"/>
        <end position="871"/>
    </location>
</feature>
<keyword evidence="5" id="KW-1003">Cell membrane</keyword>
<dbReference type="GO" id="GO:0005886">
    <property type="term" value="C:plasma membrane"/>
    <property type="evidence" value="ECO:0007669"/>
    <property type="project" value="UniProtKB-SubCell"/>
</dbReference>
<dbReference type="InParanoid" id="A0A1Y2GAF4"/>
<evidence type="ECO:0000256" key="8">
    <source>
        <dbReference type="ARBA" id="ARBA00022860"/>
    </source>
</evidence>
<sequence>MYHSQANVRKRLDCYYRNVKAVILNRQNPTTGLIPASVAVTTHGDYRDAWVRDNVYSIMAVFGLALAYRRVDDDEGRAYELEHAVVKLMRGLLFSMMRQAHKVEAFKKTQALNDCLHAKYNTATGDTVVGDSEWGHLQIDATSIFLLALAQMTASGILIVYTTDEVDFIQNLVFYIERAYRTPDYGIWERGNKINHGEPELNSSSIGMAVAALQAINGVNLFGSRGGPSSVIHALPDEITRNYTTLHSALPRESNSKEIDAALLSVIGFPAFAVGDAKLVERTRNEIIEKLGGKYGCKRFLRDGHQTIVEDTSRLHYDAHELKIFEGIECEWPLFFTYFILDGLFNENEHQVEEYRSKLEPLIIDSASLLDFGQFISDSISDNEDGRGPKTPTSPGFTTPGSDNKLPEHIPLIPELYYVPHHLVEAEKKENHTQARVANDNIPLVWANSLHTLGSLIYENLLSVAEIDPLGRRFNARKTQPNDTVVQVVLLAEDANLQSMLNMYGLETQTMDQVHPITVSHPQGLKEVYSALGKNTKLGLSGRPKRPIGSLGTSRLYRVQGHLYAFTPDFLDNEEFYLTSDNDYLISIFEQELAFVRQYWVSPGRPTMTILLTHAMLGGLSKSRSFASQTEDNSQPLTTWRKGFGSAQKDNKRNLLNFFMTLRSGVVNNVRVRLGRLSEMVNTSCIESLDFLVTKKDIDWLGILRGAADRRKGRHARKLGLNEKQTQATTPGGSRTPSHRWSMRRRSSSFGIGLSLTTPAVNTADFDGDGYFASHSQAQVPSDSHIRSASTATTPSASERQEPYTVKKTKKAFKLKDHEEPRPKTTKNGATSSGGLTPDLANLDITEAHAEGDEDSEDSADGMDSLGLTLGDPSNMEAAQNMLSISVNLYDQIDLLQYLLSCQGMDYYVSNLDATVRTLLEEVYFKSLQLKLWSIVRQAAGLLNKVVHSLTINITDLVIRQKQITIGSGPTEHFITTPVGPDVLSRMIYDGNFDDVREGPVVQEVLIYLGSFIRADPEMFEGIMRLRTHFLIIALREEISRLNSCDETDAIEHLMQLSPFELKSLLGTVLSGPTLSSNATNTLLRSQTSGRASPVSGRRVPGNVSLAGETADGAAALNIASSSSWGAVPIPNMAKDSTTFTIKVQSGGYHSGNFSKIIINDSAMSIVPSRGINMVVIDPFQGVVIESVSFDTHISEDESDDLARLVDWLHPGMIVICACKDDCFEHLTLAARLALKQLGSKHINDVKYRDSWCMIGEKGIEPGMAAEAHKSYMDGPTAVLEKTFDLATCKAKANNVETFPSPSAIAAFVPNSSGRWLRRRKNDGSLHRVPDKFYPRVWSILSRAAGFRIGSHFLPRDPIISEKTPEEFNFALAVENFLGVILDPAERQIAVETLMVIAKIEDRNPGMEVQPEVIDLPVIIREAMENFWTKWVINGPVGKGQALEGGASGTIAGDLKMEKHEPLARNMFYDLPQEGKEGTFAYLARAVLKLLPYSIDLE</sequence>
<name>A0A1Y2GAF4_9FUNG</name>
<comment type="function">
    <text evidence="1">Phosphorylase b kinase catalyzes the phosphorylation of serine in certain substrates, including troponin I. The alpha chain may bind calmodulin.</text>
</comment>
<dbReference type="STRING" id="64571.A0A1Y2GAF4"/>
<evidence type="ECO:0000256" key="12">
    <source>
        <dbReference type="ARBA" id="ARBA00023289"/>
    </source>
</evidence>
<dbReference type="FunFam" id="1.50.10.10:FF:000004">
    <property type="entry name" value="Phosphorylase b kinase regulatory subunit"/>
    <property type="match status" value="1"/>
</dbReference>
<evidence type="ECO:0000256" key="13">
    <source>
        <dbReference type="SAM" id="MobiDB-lite"/>
    </source>
</evidence>
<feature type="domain" description="Phosphorylase b kinase regulatory subunit alpha/beta C-terminal" evidence="16">
    <location>
        <begin position="1311"/>
        <end position="1431"/>
    </location>
</feature>
<feature type="compositionally biased region" description="Polar residues" evidence="13">
    <location>
        <begin position="723"/>
        <end position="736"/>
    </location>
</feature>
<feature type="compositionally biased region" description="Polar residues" evidence="13">
    <location>
        <begin position="826"/>
        <end position="835"/>
    </location>
</feature>
<evidence type="ECO:0000256" key="9">
    <source>
        <dbReference type="ARBA" id="ARBA00023136"/>
    </source>
</evidence>
<feature type="domain" description="GH15-like" evidence="14">
    <location>
        <begin position="10"/>
        <end position="1028"/>
    </location>
</feature>
<evidence type="ECO:0000259" key="14">
    <source>
        <dbReference type="Pfam" id="PF00723"/>
    </source>
</evidence>
<evidence type="ECO:0000256" key="4">
    <source>
        <dbReference type="ARBA" id="ARBA00007128"/>
    </source>
</evidence>
<evidence type="ECO:0000256" key="10">
    <source>
        <dbReference type="ARBA" id="ARBA00023277"/>
    </source>
</evidence>
<dbReference type="EMBL" id="MCFF01000050">
    <property type="protein sequence ID" value="ORZ05534.1"/>
    <property type="molecule type" value="Genomic_DNA"/>
</dbReference>
<feature type="region of interest" description="Disordered" evidence="13">
    <location>
        <begin position="380"/>
        <end position="404"/>
    </location>
</feature>
<organism evidence="17 18">
    <name type="scientific">Lobosporangium transversale</name>
    <dbReference type="NCBI Taxonomy" id="64571"/>
    <lineage>
        <taxon>Eukaryota</taxon>
        <taxon>Fungi</taxon>
        <taxon>Fungi incertae sedis</taxon>
        <taxon>Mucoromycota</taxon>
        <taxon>Mortierellomycotina</taxon>
        <taxon>Mortierellomycetes</taxon>
        <taxon>Mortierellales</taxon>
        <taxon>Mortierellaceae</taxon>
        <taxon>Lobosporangium</taxon>
    </lineage>
</organism>
<feature type="region of interest" description="Disordered" evidence="13">
    <location>
        <begin position="712"/>
        <end position="744"/>
    </location>
</feature>
<dbReference type="InterPro" id="IPR008734">
    <property type="entry name" value="PHK_A/B_su"/>
</dbReference>
<dbReference type="GO" id="GO:0016787">
    <property type="term" value="F:hydrolase activity"/>
    <property type="evidence" value="ECO:0007669"/>
    <property type="project" value="UniProtKB-KW"/>
</dbReference>
<keyword evidence="6" id="KW-0597">Phosphoprotein</keyword>
<dbReference type="Gene3D" id="1.50.10.10">
    <property type="match status" value="1"/>
</dbReference>
<feature type="compositionally biased region" description="Low complexity" evidence="13">
    <location>
        <begin position="788"/>
        <end position="798"/>
    </location>
</feature>
<feature type="compositionally biased region" description="Low complexity" evidence="13">
    <location>
        <begin position="389"/>
        <end position="401"/>
    </location>
</feature>
<keyword evidence="8" id="KW-0112">Calmodulin-binding</keyword>
<dbReference type="GO" id="GO:0005516">
    <property type="term" value="F:calmodulin binding"/>
    <property type="evidence" value="ECO:0007669"/>
    <property type="project" value="UniProtKB-KW"/>
</dbReference>
<dbReference type="Pfam" id="PF19292">
    <property type="entry name" value="KPBB_C"/>
    <property type="match status" value="1"/>
</dbReference>
<protein>
    <submittedName>
        <fullName evidence="17">Glycosyl hydrolases family 15-domain-containing protein</fullName>
    </submittedName>
</protein>
<accession>A0A1Y2GAF4</accession>
<comment type="subcellular location">
    <subcellularLocation>
        <location evidence="2">Cell membrane</location>
        <topology evidence="2">Lipid-anchor</topology>
        <orientation evidence="2">Cytoplasmic side</orientation>
    </subcellularLocation>
</comment>
<comment type="caution">
    <text evidence="17">The sequence shown here is derived from an EMBL/GenBank/DDBJ whole genome shotgun (WGS) entry which is preliminary data.</text>
</comment>
<feature type="compositionally biased region" description="Basic and acidic residues" evidence="13">
    <location>
        <begin position="814"/>
        <end position="823"/>
    </location>
</feature>
<evidence type="ECO:0000256" key="2">
    <source>
        <dbReference type="ARBA" id="ARBA00004342"/>
    </source>
</evidence>
<dbReference type="RefSeq" id="XP_021877108.1">
    <property type="nucleotide sequence ID" value="XM_022025600.1"/>
</dbReference>
<feature type="domain" description="ILEI/PANDER" evidence="15">
    <location>
        <begin position="1170"/>
        <end position="1259"/>
    </location>
</feature>
<evidence type="ECO:0000256" key="5">
    <source>
        <dbReference type="ARBA" id="ARBA00022475"/>
    </source>
</evidence>
<keyword evidence="7" id="KW-0321">Glycogen metabolism</keyword>
<evidence type="ECO:0000256" key="11">
    <source>
        <dbReference type="ARBA" id="ARBA00023288"/>
    </source>
</evidence>
<dbReference type="InterPro" id="IPR039477">
    <property type="entry name" value="ILEI/PANDER_dom"/>
</dbReference>
<keyword evidence="10" id="KW-0119">Carbohydrate metabolism</keyword>
<keyword evidence="18" id="KW-1185">Reference proteome</keyword>
<dbReference type="Pfam" id="PF00723">
    <property type="entry name" value="Glyco_hydro_15"/>
    <property type="match status" value="1"/>
</dbReference>
<keyword evidence="9" id="KW-0472">Membrane</keyword>
<dbReference type="InterPro" id="IPR012341">
    <property type="entry name" value="6hp_glycosidase-like_sf"/>
</dbReference>
<dbReference type="InterPro" id="IPR008928">
    <property type="entry name" value="6-hairpin_glycosidase_sf"/>
</dbReference>
<evidence type="ECO:0000313" key="18">
    <source>
        <dbReference type="Proteomes" id="UP000193648"/>
    </source>
</evidence>
<evidence type="ECO:0000256" key="7">
    <source>
        <dbReference type="ARBA" id="ARBA00022600"/>
    </source>
</evidence>
<evidence type="ECO:0000256" key="1">
    <source>
        <dbReference type="ARBA" id="ARBA00002837"/>
    </source>
</evidence>
<dbReference type="Pfam" id="PF15711">
    <property type="entry name" value="ILEI"/>
    <property type="match status" value="1"/>
</dbReference>
<dbReference type="GO" id="GO:0005964">
    <property type="term" value="C:phosphorylase kinase complex"/>
    <property type="evidence" value="ECO:0007669"/>
    <property type="project" value="TreeGrafter"/>
</dbReference>
<proteinExistence type="inferred from homology"/>
<reference evidence="17 18" key="1">
    <citation type="submission" date="2016-07" db="EMBL/GenBank/DDBJ databases">
        <title>Pervasive Adenine N6-methylation of Active Genes in Fungi.</title>
        <authorList>
            <consortium name="DOE Joint Genome Institute"/>
            <person name="Mondo S.J."/>
            <person name="Dannebaum R.O."/>
            <person name="Kuo R.C."/>
            <person name="Labutti K."/>
            <person name="Haridas S."/>
            <person name="Kuo A."/>
            <person name="Salamov A."/>
            <person name="Ahrendt S.R."/>
            <person name="Lipzen A."/>
            <person name="Sullivan W."/>
            <person name="Andreopoulos W.B."/>
            <person name="Clum A."/>
            <person name="Lindquist E."/>
            <person name="Daum C."/>
            <person name="Ramamoorthy G.K."/>
            <person name="Gryganskyi A."/>
            <person name="Culley D."/>
            <person name="Magnuson J.K."/>
            <person name="James T.Y."/>
            <person name="O'Malley M.A."/>
            <person name="Stajich J.E."/>
            <person name="Spatafora J.W."/>
            <person name="Visel A."/>
            <person name="Grigoriev I.V."/>
        </authorList>
    </citation>
    <scope>NUCLEOTIDE SEQUENCE [LARGE SCALE GENOMIC DNA]</scope>
    <source>
        <strain evidence="17 18">NRRL 3116</strain>
    </source>
</reference>
<dbReference type="InterPro" id="IPR011613">
    <property type="entry name" value="GH15-like"/>
</dbReference>
<evidence type="ECO:0000256" key="6">
    <source>
        <dbReference type="ARBA" id="ARBA00022553"/>
    </source>
</evidence>
<comment type="similarity">
    <text evidence="4">Belongs to the phosphorylase b kinase regulatory chain family.</text>
</comment>
<keyword evidence="17" id="KW-0378">Hydrolase</keyword>
<keyword evidence="11" id="KW-0449">Lipoprotein</keyword>
<keyword evidence="12" id="KW-0636">Prenylation</keyword>
<feature type="compositionally biased region" description="Acidic residues" evidence="13">
    <location>
        <begin position="852"/>
        <end position="861"/>
    </location>
</feature>
<evidence type="ECO:0000259" key="15">
    <source>
        <dbReference type="Pfam" id="PF15711"/>
    </source>
</evidence>
<evidence type="ECO:0000313" key="17">
    <source>
        <dbReference type="EMBL" id="ORZ05534.1"/>
    </source>
</evidence>
<dbReference type="OrthoDB" id="5971574at2759"/>
<evidence type="ECO:0000256" key="3">
    <source>
        <dbReference type="ARBA" id="ARBA00005131"/>
    </source>
</evidence>